<dbReference type="GO" id="GO:0005634">
    <property type="term" value="C:nucleus"/>
    <property type="evidence" value="ECO:0007669"/>
    <property type="project" value="TreeGrafter"/>
</dbReference>
<name>A0A8S1NVA5_9CILI</name>
<dbReference type="AlphaFoldDB" id="A0A8S1NVA5"/>
<dbReference type="Pfam" id="PF00069">
    <property type="entry name" value="Pkinase"/>
    <property type="match status" value="1"/>
</dbReference>
<dbReference type="GO" id="GO:0007346">
    <property type="term" value="P:regulation of mitotic cell cycle"/>
    <property type="evidence" value="ECO:0007669"/>
    <property type="project" value="TreeGrafter"/>
</dbReference>
<organism evidence="11 12">
    <name type="scientific">Paramecium sonneborni</name>
    <dbReference type="NCBI Taxonomy" id="65129"/>
    <lineage>
        <taxon>Eukaryota</taxon>
        <taxon>Sar</taxon>
        <taxon>Alveolata</taxon>
        <taxon>Ciliophora</taxon>
        <taxon>Intramacronucleata</taxon>
        <taxon>Oligohymenophorea</taxon>
        <taxon>Peniculida</taxon>
        <taxon>Parameciidae</taxon>
        <taxon>Paramecium</taxon>
    </lineage>
</organism>
<dbReference type="Proteomes" id="UP000692954">
    <property type="component" value="Unassembled WGS sequence"/>
</dbReference>
<reference evidence="11" key="1">
    <citation type="submission" date="2021-01" db="EMBL/GenBank/DDBJ databases">
        <authorList>
            <consortium name="Genoscope - CEA"/>
            <person name="William W."/>
        </authorList>
    </citation>
    <scope>NUCLEOTIDE SEQUENCE</scope>
</reference>
<protein>
    <recommendedName>
        <fullName evidence="5">Cyclin-dependent kinase 2 homolog</fullName>
    </recommendedName>
    <alternativeName>
        <fullName evidence="6">Cell division control protein 2 homolog</fullName>
    </alternativeName>
    <alternativeName>
        <fullName evidence="7">cdc2-related kinase 2</fullName>
    </alternativeName>
</protein>
<keyword evidence="2" id="KW-0808">Transferase</keyword>
<evidence type="ECO:0000256" key="2">
    <source>
        <dbReference type="ARBA" id="ARBA00022679"/>
    </source>
</evidence>
<dbReference type="GO" id="GO:0004674">
    <property type="term" value="F:protein serine/threonine kinase activity"/>
    <property type="evidence" value="ECO:0007669"/>
    <property type="project" value="UniProtKB-KW"/>
</dbReference>
<comment type="subunit">
    <text evidence="4">May form a complex composed of at least the catalytic subunit CRK2 and a cyclin.</text>
</comment>
<dbReference type="FunFam" id="3.30.200.20:FF:001123">
    <property type="entry name" value="Predicted protein"/>
    <property type="match status" value="1"/>
</dbReference>
<dbReference type="PANTHER" id="PTHR24056:SF107">
    <property type="entry name" value="CYCLIN-DEPENDENT KINASE 11A-RELATED"/>
    <property type="match status" value="1"/>
</dbReference>
<evidence type="ECO:0000256" key="8">
    <source>
        <dbReference type="PROSITE-ProRule" id="PRU10141"/>
    </source>
</evidence>
<dbReference type="EMBL" id="CAJJDN010000061">
    <property type="protein sequence ID" value="CAD8093826.1"/>
    <property type="molecule type" value="Genomic_DNA"/>
</dbReference>
<feature type="domain" description="Protein kinase" evidence="10">
    <location>
        <begin position="26"/>
        <end position="318"/>
    </location>
</feature>
<evidence type="ECO:0000313" key="11">
    <source>
        <dbReference type="EMBL" id="CAD8093826.1"/>
    </source>
</evidence>
<evidence type="ECO:0000256" key="7">
    <source>
        <dbReference type="ARBA" id="ARBA00042858"/>
    </source>
</evidence>
<keyword evidence="12" id="KW-1185">Reference proteome</keyword>
<dbReference type="OrthoDB" id="345735at2759"/>
<dbReference type="InterPro" id="IPR000719">
    <property type="entry name" value="Prot_kinase_dom"/>
</dbReference>
<evidence type="ECO:0000256" key="3">
    <source>
        <dbReference type="ARBA" id="ARBA00022777"/>
    </source>
</evidence>
<evidence type="ECO:0000256" key="1">
    <source>
        <dbReference type="ARBA" id="ARBA00022527"/>
    </source>
</evidence>
<feature type="binding site" evidence="8">
    <location>
        <position position="55"/>
    </location>
    <ligand>
        <name>ATP</name>
        <dbReference type="ChEBI" id="CHEBI:30616"/>
    </ligand>
</feature>
<evidence type="ECO:0000256" key="6">
    <source>
        <dbReference type="ARBA" id="ARBA00041902"/>
    </source>
</evidence>
<dbReference type="PROSITE" id="PS50011">
    <property type="entry name" value="PROTEIN_KINASE_DOM"/>
    <property type="match status" value="1"/>
</dbReference>
<evidence type="ECO:0000313" key="12">
    <source>
        <dbReference type="Proteomes" id="UP000692954"/>
    </source>
</evidence>
<proteinExistence type="predicted"/>
<evidence type="ECO:0000256" key="9">
    <source>
        <dbReference type="SAM" id="MobiDB-lite"/>
    </source>
</evidence>
<accession>A0A8S1NVA5</accession>
<evidence type="ECO:0000256" key="5">
    <source>
        <dbReference type="ARBA" id="ARBA00039612"/>
    </source>
</evidence>
<dbReference type="PROSITE" id="PS00107">
    <property type="entry name" value="PROTEIN_KINASE_ATP"/>
    <property type="match status" value="1"/>
</dbReference>
<dbReference type="InterPro" id="IPR050108">
    <property type="entry name" value="CDK"/>
</dbReference>
<dbReference type="PANTHER" id="PTHR24056">
    <property type="entry name" value="CELL DIVISION PROTEIN KINASE"/>
    <property type="match status" value="1"/>
</dbReference>
<keyword evidence="1" id="KW-0723">Serine/threonine-protein kinase</keyword>
<keyword evidence="8" id="KW-0547">Nucleotide-binding</keyword>
<keyword evidence="8" id="KW-0067">ATP-binding</keyword>
<keyword evidence="3" id="KW-0418">Kinase</keyword>
<feature type="region of interest" description="Disordered" evidence="9">
    <location>
        <begin position="329"/>
        <end position="350"/>
    </location>
</feature>
<gene>
    <name evidence="11" type="ORF">PSON_ATCC_30995.1.T0610183</name>
</gene>
<comment type="caution">
    <text evidence="11">The sequence shown here is derived from an EMBL/GenBank/DDBJ whole genome shotgun (WGS) entry which is preliminary data.</text>
</comment>
<dbReference type="InterPro" id="IPR017441">
    <property type="entry name" value="Protein_kinase_ATP_BS"/>
</dbReference>
<dbReference type="GO" id="GO:0005524">
    <property type="term" value="F:ATP binding"/>
    <property type="evidence" value="ECO:0007669"/>
    <property type="project" value="UniProtKB-UniRule"/>
</dbReference>
<evidence type="ECO:0000259" key="10">
    <source>
        <dbReference type="PROSITE" id="PS50011"/>
    </source>
</evidence>
<evidence type="ECO:0000256" key="4">
    <source>
        <dbReference type="ARBA" id="ARBA00038543"/>
    </source>
</evidence>
<sequence length="363" mass="43027">MLGNLDVQICRTTTSQLAAQNLEETYIIQKHVGQGKYGQVFKAQNKQNKQIVALKKIKQEIEANGFPRTAMREIQLLSSLKHENIVRFKEVVVQSKNTYLVLEYMDTDLHNVLQSRIVFSLDQVRCLMLQILEALCYLHSQNIYHRDLKRIHNYILKLIIYYITIRDKQRFAILEWPMNFQKRDHKLREYQFPNTELLKYIWAISTIVRLICGQLASSFLSLLQSRVHLCWQNLNLNVFLKLLIFVELHWKVRILFFLLCSLPHYHDFINGPKERTLRKYLHANQVPSSQLIDLVDKMLILNPAKRITAKEALKHQYFQTRIFIKMPRIEQDSQPPKDPPIQKKVKQEQQQPLIQGLKINKCI</sequence>